<dbReference type="InterPro" id="IPR027381">
    <property type="entry name" value="LytR/CpsA/Psr_C"/>
</dbReference>
<reference evidence="6" key="1">
    <citation type="submission" date="2020-10" db="EMBL/GenBank/DDBJ databases">
        <authorList>
            <person name="Castelo-Branco R."/>
            <person name="Eusebio N."/>
            <person name="Adriana R."/>
            <person name="Vieira A."/>
            <person name="Brugerolle De Fraissinette N."/>
            <person name="Rezende De Castro R."/>
            <person name="Schneider M.P."/>
            <person name="Vasconcelos V."/>
            <person name="Leao P.N."/>
        </authorList>
    </citation>
    <scope>NUCLEOTIDE SEQUENCE</scope>
    <source>
        <strain evidence="6">LEGE 06105</strain>
    </source>
</reference>
<dbReference type="Proteomes" id="UP000620559">
    <property type="component" value="Unassembled WGS sequence"/>
</dbReference>
<comment type="similarity">
    <text evidence="1">Belongs to the LytR/CpsA/Psr (LCP) family.</text>
</comment>
<feature type="transmembrane region" description="Helical" evidence="3">
    <location>
        <begin position="32"/>
        <end position="57"/>
    </location>
</feature>
<dbReference type="PANTHER" id="PTHR33392:SF6">
    <property type="entry name" value="POLYISOPRENYL-TEICHOIC ACID--PEPTIDOGLYCAN TEICHOIC ACID TRANSFERASE TAGU"/>
    <property type="match status" value="1"/>
</dbReference>
<keyword evidence="7" id="KW-1185">Reference proteome</keyword>
<dbReference type="PANTHER" id="PTHR33392">
    <property type="entry name" value="POLYISOPRENYL-TEICHOIC ACID--PEPTIDOGLYCAN TEICHOIC ACID TRANSFERASE TAGU"/>
    <property type="match status" value="1"/>
</dbReference>
<sequence>MTIQRTSAQDSHSASPPNSNDKKENKPKSGKWLWFWVGMSGIAMISATAGALLAVSLSGSPFMQANLSPDEAAVFEKDSIAGGGLRFSELTRPVNVLIMGMSVLPDDVENPPSEVRDLGYLPQVNSFNGLADVMLLVKFDPQTKKLTMLSIPRDTRTEVEGYGIKKINSSNALGGPALSAKSASNLLGGVAIDRYVRINVLGVGKLIDALGGVTVNVPEDLKYQDDSQHLYINLKAGKQHLDGDKALQLLRFRNDGRGDIGRIQRQQVLLRALMDEALNPATLTQLPQILNVVKENIDTNLKVEELLALVGFGVRTNRSNMQMLMVPGRFSSPSEYTASYWIPDPERISAMMAQHFGIETDNQFQSAEPASLRIAIQNRTGSDNIRFQRLTRKLQKAGYTNTYVTKSWTQPLQSTHIVAQQGDETSAESIRSLLGFGEVRVESTGSLDSDITIQLGEDWLKESDAPESSNDIPLL</sequence>
<dbReference type="Pfam" id="PF13399">
    <property type="entry name" value="LytR_C"/>
    <property type="match status" value="1"/>
</dbReference>
<protein>
    <submittedName>
        <fullName evidence="6">LCP family protein</fullName>
    </submittedName>
</protein>
<dbReference type="Gene3D" id="3.40.630.190">
    <property type="entry name" value="LCP protein"/>
    <property type="match status" value="1"/>
</dbReference>
<dbReference type="RefSeq" id="WP_193915964.1">
    <property type="nucleotide sequence ID" value="NZ_JADEWL010000002.1"/>
</dbReference>
<dbReference type="NCBIfam" id="TIGR00350">
    <property type="entry name" value="lytR_cpsA_psr"/>
    <property type="match status" value="1"/>
</dbReference>
<feature type="region of interest" description="Disordered" evidence="2">
    <location>
        <begin position="1"/>
        <end position="27"/>
    </location>
</feature>
<evidence type="ECO:0000256" key="2">
    <source>
        <dbReference type="SAM" id="MobiDB-lite"/>
    </source>
</evidence>
<keyword evidence="3" id="KW-0812">Transmembrane</keyword>
<accession>A0A8J7K0J1</accession>
<dbReference type="Pfam" id="PF03816">
    <property type="entry name" value="LytR_cpsA_psr"/>
    <property type="match status" value="1"/>
</dbReference>
<keyword evidence="3" id="KW-0472">Membrane</keyword>
<evidence type="ECO:0000313" key="7">
    <source>
        <dbReference type="Proteomes" id="UP000620559"/>
    </source>
</evidence>
<feature type="compositionally biased region" description="Polar residues" evidence="2">
    <location>
        <begin position="1"/>
        <end position="19"/>
    </location>
</feature>
<gene>
    <name evidence="6" type="ORF">IQ247_00960</name>
</gene>
<evidence type="ECO:0000313" key="6">
    <source>
        <dbReference type="EMBL" id="MBE9211302.1"/>
    </source>
</evidence>
<dbReference type="InterPro" id="IPR004474">
    <property type="entry name" value="LytR_CpsA_psr"/>
</dbReference>
<evidence type="ECO:0000259" key="4">
    <source>
        <dbReference type="Pfam" id="PF03816"/>
    </source>
</evidence>
<name>A0A8J7K0J1_9CYAN</name>
<evidence type="ECO:0000256" key="1">
    <source>
        <dbReference type="ARBA" id="ARBA00006068"/>
    </source>
</evidence>
<feature type="domain" description="Cell envelope-related transcriptional attenuator" evidence="4">
    <location>
        <begin position="131"/>
        <end position="277"/>
    </location>
</feature>
<organism evidence="6 7">
    <name type="scientific">Plectonema cf. radiosum LEGE 06105</name>
    <dbReference type="NCBI Taxonomy" id="945769"/>
    <lineage>
        <taxon>Bacteria</taxon>
        <taxon>Bacillati</taxon>
        <taxon>Cyanobacteriota</taxon>
        <taxon>Cyanophyceae</taxon>
        <taxon>Oscillatoriophycideae</taxon>
        <taxon>Oscillatoriales</taxon>
        <taxon>Microcoleaceae</taxon>
        <taxon>Plectonema</taxon>
    </lineage>
</organism>
<dbReference type="EMBL" id="JADEWL010000002">
    <property type="protein sequence ID" value="MBE9211302.1"/>
    <property type="molecule type" value="Genomic_DNA"/>
</dbReference>
<comment type="caution">
    <text evidence="6">The sequence shown here is derived from an EMBL/GenBank/DDBJ whole genome shotgun (WGS) entry which is preliminary data.</text>
</comment>
<keyword evidence="3" id="KW-1133">Transmembrane helix</keyword>
<feature type="domain" description="LytR/CpsA/Psr regulator C-terminal" evidence="5">
    <location>
        <begin position="372"/>
        <end position="459"/>
    </location>
</feature>
<dbReference type="InterPro" id="IPR050922">
    <property type="entry name" value="LytR/CpsA/Psr_CW_biosynth"/>
</dbReference>
<evidence type="ECO:0000259" key="5">
    <source>
        <dbReference type="Pfam" id="PF13399"/>
    </source>
</evidence>
<proteinExistence type="inferred from homology"/>
<dbReference type="AlphaFoldDB" id="A0A8J7K0J1"/>
<evidence type="ECO:0000256" key="3">
    <source>
        <dbReference type="SAM" id="Phobius"/>
    </source>
</evidence>